<keyword evidence="1" id="KW-0732">Signal</keyword>
<dbReference type="Proteomes" id="UP000199403">
    <property type="component" value="Unassembled WGS sequence"/>
</dbReference>
<gene>
    <name evidence="2" type="ORF">SAMN05192553_101107</name>
</gene>
<name>A0A1H6TG03_9BACT</name>
<dbReference type="STRING" id="1416801.SAMN05192553_101107"/>
<dbReference type="Gene3D" id="2.60.40.2340">
    <property type="match status" value="1"/>
</dbReference>
<evidence type="ECO:0000313" key="2">
    <source>
        <dbReference type="EMBL" id="SEI75165.1"/>
    </source>
</evidence>
<organism evidence="2 3">
    <name type="scientific">Cyclobacterium xiamenense</name>
    <dbReference type="NCBI Taxonomy" id="1297121"/>
    <lineage>
        <taxon>Bacteria</taxon>
        <taxon>Pseudomonadati</taxon>
        <taxon>Bacteroidota</taxon>
        <taxon>Cytophagia</taxon>
        <taxon>Cytophagales</taxon>
        <taxon>Cyclobacteriaceae</taxon>
        <taxon>Cyclobacterium</taxon>
    </lineage>
</organism>
<dbReference type="AlphaFoldDB" id="A0A1H6TG03"/>
<sequence>MTRSMQKIICFVSIASIFLPAWGQSPDWKVSEQDFEHTMSLVAFVNVDGRTLTGSGDRVAAFVNGECRGVAGLTEVSSHQEHLAYLTVFGNTNNEVVSFKIYDATADRVVDVAQQLVFRINAHEGNLLQPFSIAQPALSAAASITEISLAGLEPLNVKVADQKVVFLVEKDTPISAHTLLFTLTAGATLFWNNQPVISGENLLDFSQPVSLQLRSEDRSVIRSWTVAIEFASELLVYRRNATCFEAGAIKVTGSSDGQPVSLIRSGQVISSRSMTGGEVLFDRLVPGTYTVQTIAFEKLVIIEQP</sequence>
<evidence type="ECO:0008006" key="4">
    <source>
        <dbReference type="Google" id="ProtNLM"/>
    </source>
</evidence>
<accession>A0A1H6TG03</accession>
<feature type="chain" id="PRO_5011651170" description="Carboxypeptidase regulatory-like domain-containing protein" evidence="1">
    <location>
        <begin position="24"/>
        <end position="305"/>
    </location>
</feature>
<reference evidence="3" key="1">
    <citation type="submission" date="2016-10" db="EMBL/GenBank/DDBJ databases">
        <authorList>
            <person name="Varghese N."/>
            <person name="Submissions S."/>
        </authorList>
    </citation>
    <scope>NUCLEOTIDE SEQUENCE [LARGE SCALE GENOMIC DNA]</scope>
    <source>
        <strain evidence="3">IBRC-M 10761</strain>
    </source>
</reference>
<protein>
    <recommendedName>
        <fullName evidence="4">Carboxypeptidase regulatory-like domain-containing protein</fullName>
    </recommendedName>
</protein>
<proteinExistence type="predicted"/>
<evidence type="ECO:0000313" key="3">
    <source>
        <dbReference type="Proteomes" id="UP000199403"/>
    </source>
</evidence>
<keyword evidence="3" id="KW-1185">Reference proteome</keyword>
<dbReference type="EMBL" id="FNZH01000001">
    <property type="protein sequence ID" value="SEI75165.1"/>
    <property type="molecule type" value="Genomic_DNA"/>
</dbReference>
<feature type="signal peptide" evidence="1">
    <location>
        <begin position="1"/>
        <end position="23"/>
    </location>
</feature>
<evidence type="ECO:0000256" key="1">
    <source>
        <dbReference type="SAM" id="SignalP"/>
    </source>
</evidence>